<evidence type="ECO:0000313" key="2">
    <source>
        <dbReference type="EMBL" id="QGQ98454.1"/>
    </source>
</evidence>
<dbReference type="PANTHER" id="PTHR31157">
    <property type="entry name" value="SCP DOMAIN-CONTAINING PROTEIN"/>
    <property type="match status" value="1"/>
</dbReference>
<dbReference type="KEGG" id="ppsc:EHS13_28020"/>
<dbReference type="SUPFAM" id="SSF55797">
    <property type="entry name" value="PR-1-like"/>
    <property type="match status" value="1"/>
</dbReference>
<keyword evidence="3" id="KW-1185">Reference proteome</keyword>
<dbReference type="PANTHER" id="PTHR31157:SF1">
    <property type="entry name" value="SCP DOMAIN-CONTAINING PROTEIN"/>
    <property type="match status" value="1"/>
</dbReference>
<sequence>MQLRGMCKVIIGTIAITLTVGVSSIKSERILADTDTITFSDVNGHWANATIMWAADLGIVKGTGDGTFGPNRNVTEAEFVTMLFNSFPEMKIPIVPSRPWYTKYYTYALTTMNWPVSLAAASKPVLRGQVASIVAASQGQLLSMDKAVQYLLDHKLANGKTAATVAGFGKEAPLTRAEAVSFMKNLLDQGVTLSAAKGVVEEDKLKRNETVRDDAEFSIRGIAIGDSEADLVKNLGQPIRKDLSEYGFQWYIYNKDYKNYAQIGVLQGKVVGLYGNTTKWQSKHGIKVGSTAVEVKKQYGASLTEIQKGNTIYSIMREAGEKDIFLLDDAYTTIFYDIHVNYTVTAVQQIAKEVELSLRGFAGKPSKELSQSFERQDFDLVNAVRVRMGHTAFIWADDAAASARKHSVDMGSNGYFAHENLAGKSPFDRMKAEGITYSSAGENIAYGQQSAIFAHEGWMNSEGHRKNILTDFKRLGVGVGLSEKDRVYYTENFYTP</sequence>
<dbReference type="Gene3D" id="3.40.33.10">
    <property type="entry name" value="CAP"/>
    <property type="match status" value="1"/>
</dbReference>
<dbReference type="InterPro" id="IPR001119">
    <property type="entry name" value="SLH_dom"/>
</dbReference>
<dbReference type="InterPro" id="IPR029410">
    <property type="entry name" value="CAP_assoc"/>
</dbReference>
<evidence type="ECO:0000259" key="1">
    <source>
        <dbReference type="PROSITE" id="PS51272"/>
    </source>
</evidence>
<accession>A0A6B8RRL8</accession>
<evidence type="ECO:0000313" key="3">
    <source>
        <dbReference type="Proteomes" id="UP000426246"/>
    </source>
</evidence>
<dbReference type="Pfam" id="PF14504">
    <property type="entry name" value="CAP_assoc_N"/>
    <property type="match status" value="1"/>
</dbReference>
<dbReference type="RefSeq" id="WP_155703561.1">
    <property type="nucleotide sequence ID" value="NZ_CP034235.1"/>
</dbReference>
<dbReference type="EMBL" id="CP034235">
    <property type="protein sequence ID" value="QGQ98454.1"/>
    <property type="molecule type" value="Genomic_DNA"/>
</dbReference>
<dbReference type="InterPro" id="IPR014044">
    <property type="entry name" value="CAP_dom"/>
</dbReference>
<gene>
    <name evidence="2" type="ORF">EHS13_28020</name>
</gene>
<organism evidence="2 3">
    <name type="scientific">Paenibacillus psychroresistens</name>
    <dbReference type="NCBI Taxonomy" id="1778678"/>
    <lineage>
        <taxon>Bacteria</taxon>
        <taxon>Bacillati</taxon>
        <taxon>Bacillota</taxon>
        <taxon>Bacilli</taxon>
        <taxon>Bacillales</taxon>
        <taxon>Paenibacillaceae</taxon>
        <taxon>Paenibacillus</taxon>
    </lineage>
</organism>
<dbReference type="InterPro" id="IPR035940">
    <property type="entry name" value="CAP_sf"/>
</dbReference>
<dbReference type="Pfam" id="PF00395">
    <property type="entry name" value="SLH"/>
    <property type="match status" value="1"/>
</dbReference>
<name>A0A6B8RRL8_9BACL</name>
<dbReference type="PROSITE" id="PS51272">
    <property type="entry name" value="SLH"/>
    <property type="match status" value="1"/>
</dbReference>
<dbReference type="OrthoDB" id="9783944at2"/>
<dbReference type="Proteomes" id="UP000426246">
    <property type="component" value="Chromosome"/>
</dbReference>
<protein>
    <submittedName>
        <fullName evidence="2">Copper amine oxidase</fullName>
    </submittedName>
</protein>
<dbReference type="AlphaFoldDB" id="A0A6B8RRL8"/>
<dbReference type="CDD" id="cd05379">
    <property type="entry name" value="CAP_bacterial"/>
    <property type="match status" value="1"/>
</dbReference>
<dbReference type="Pfam" id="PF00188">
    <property type="entry name" value="CAP"/>
    <property type="match status" value="1"/>
</dbReference>
<reference evidence="3" key="1">
    <citation type="submission" date="2018-11" db="EMBL/GenBank/DDBJ databases">
        <title>Complete genome sequence of Paenibacillus sp. ML311-T8.</title>
        <authorList>
            <person name="Nam Y.-D."/>
            <person name="Kang J."/>
            <person name="Chung W.-H."/>
            <person name="Park Y.S."/>
        </authorList>
    </citation>
    <scope>NUCLEOTIDE SEQUENCE [LARGE SCALE GENOMIC DNA]</scope>
    <source>
        <strain evidence="3">ML311-T8</strain>
    </source>
</reference>
<feature type="domain" description="SLH" evidence="1">
    <location>
        <begin position="34"/>
        <end position="97"/>
    </location>
</feature>
<proteinExistence type="predicted"/>